<feature type="signal peptide" evidence="1">
    <location>
        <begin position="1"/>
        <end position="28"/>
    </location>
</feature>
<gene>
    <name evidence="2" type="ORF">D3795_06940</name>
</gene>
<dbReference type="Pfam" id="PF11454">
    <property type="entry name" value="DUF3016"/>
    <property type="match status" value="1"/>
</dbReference>
<dbReference type="InterPro" id="IPR021557">
    <property type="entry name" value="DUF3016"/>
</dbReference>
<dbReference type="EMBL" id="CP032551">
    <property type="protein sequence ID" value="QGT95909.1"/>
    <property type="molecule type" value="Genomic_DNA"/>
</dbReference>
<evidence type="ECO:0000313" key="2">
    <source>
        <dbReference type="EMBL" id="QGT95909.1"/>
    </source>
</evidence>
<evidence type="ECO:0000313" key="3">
    <source>
        <dbReference type="Proteomes" id="UP000427820"/>
    </source>
</evidence>
<evidence type="ECO:0000256" key="1">
    <source>
        <dbReference type="SAM" id="SignalP"/>
    </source>
</evidence>
<dbReference type="AlphaFoldDB" id="A0AA92IM73"/>
<accession>A0AA92IM73</accession>
<proteinExistence type="predicted"/>
<reference evidence="2 3" key="1">
    <citation type="submission" date="2018-09" db="EMBL/GenBank/DDBJ databases">
        <title>Whole genome sequencing of Idiomarina andamanensis W-5T (LMG 29773T= JCM 31645T).</title>
        <authorList>
            <person name="Das S.K."/>
        </authorList>
    </citation>
    <scope>NUCLEOTIDE SEQUENCE [LARGE SCALE GENOMIC DNA]</scope>
    <source>
        <strain evidence="2 3">W-5T</strain>
    </source>
</reference>
<sequence>MCEMEVRMKTSVLNLAIVATLFAGAANAAEVSVKWGEVKSFTDFEAVNELKSRFEERTKANFTEYVEALGQKLPEQNKLQVTFNDVDLAGRVEPTFGATSSAFQRILDDISYPHLVISYKYTDAQGSVLSEAENVELKSLAPPRNIRNVMGSSRDALYFEKELLQDWFRETFPDAAD</sequence>
<feature type="chain" id="PRO_5041640743" evidence="1">
    <location>
        <begin position="29"/>
        <end position="177"/>
    </location>
</feature>
<dbReference type="KEGG" id="panm:D3795_06940"/>
<keyword evidence="3" id="KW-1185">Reference proteome</keyword>
<protein>
    <submittedName>
        <fullName evidence="2">DUF3016 domain-containing protein</fullName>
    </submittedName>
</protein>
<name>A0AA92IM73_9GAMM</name>
<dbReference type="Proteomes" id="UP000427820">
    <property type="component" value="Chromosome"/>
</dbReference>
<keyword evidence="1" id="KW-0732">Signal</keyword>
<organism evidence="2 3">
    <name type="scientific">Pseudidiomarina andamanensis</name>
    <dbReference type="NCBI Taxonomy" id="1940690"/>
    <lineage>
        <taxon>Bacteria</taxon>
        <taxon>Pseudomonadati</taxon>
        <taxon>Pseudomonadota</taxon>
        <taxon>Gammaproteobacteria</taxon>
        <taxon>Alteromonadales</taxon>
        <taxon>Idiomarinaceae</taxon>
        <taxon>Pseudidiomarina</taxon>
    </lineage>
</organism>